<feature type="domain" description="Exonuclease VII large subunit C-terminal" evidence="5">
    <location>
        <begin position="134"/>
        <end position="358"/>
    </location>
</feature>
<feature type="non-terminal residue" evidence="7">
    <location>
        <position position="359"/>
    </location>
</feature>
<dbReference type="EMBL" id="UINC01090845">
    <property type="protein sequence ID" value="SVC43138.1"/>
    <property type="molecule type" value="Genomic_DNA"/>
</dbReference>
<protein>
    <submittedName>
        <fullName evidence="7">Uncharacterized protein</fullName>
    </submittedName>
</protein>
<keyword evidence="3" id="KW-0378">Hydrolase</keyword>
<dbReference type="CDD" id="cd04489">
    <property type="entry name" value="ExoVII_LU_OBF"/>
    <property type="match status" value="1"/>
</dbReference>
<evidence type="ECO:0000259" key="6">
    <source>
        <dbReference type="Pfam" id="PF13742"/>
    </source>
</evidence>
<keyword evidence="2" id="KW-0540">Nuclease</keyword>
<name>A0A382M3E4_9ZZZZ</name>
<dbReference type="Pfam" id="PF02601">
    <property type="entry name" value="Exonuc_VII_L"/>
    <property type="match status" value="1"/>
</dbReference>
<dbReference type="NCBIfam" id="TIGR00237">
    <property type="entry name" value="xseA"/>
    <property type="match status" value="1"/>
</dbReference>
<evidence type="ECO:0000256" key="1">
    <source>
        <dbReference type="ARBA" id="ARBA00022490"/>
    </source>
</evidence>
<evidence type="ECO:0000256" key="4">
    <source>
        <dbReference type="ARBA" id="ARBA00022839"/>
    </source>
</evidence>
<dbReference type="InterPro" id="IPR025824">
    <property type="entry name" value="OB-fold_nuc-bd_dom"/>
</dbReference>
<dbReference type="Pfam" id="PF13742">
    <property type="entry name" value="tRNA_anti_2"/>
    <property type="match status" value="1"/>
</dbReference>
<keyword evidence="4" id="KW-0269">Exonuclease</keyword>
<dbReference type="GO" id="GO:0008855">
    <property type="term" value="F:exodeoxyribonuclease VII activity"/>
    <property type="evidence" value="ECO:0007669"/>
    <property type="project" value="InterPro"/>
</dbReference>
<dbReference type="InterPro" id="IPR020579">
    <property type="entry name" value="Exonuc_VII_lsu_C"/>
</dbReference>
<evidence type="ECO:0000256" key="3">
    <source>
        <dbReference type="ARBA" id="ARBA00022801"/>
    </source>
</evidence>
<evidence type="ECO:0000259" key="5">
    <source>
        <dbReference type="Pfam" id="PF02601"/>
    </source>
</evidence>
<dbReference type="GO" id="GO:0003676">
    <property type="term" value="F:nucleic acid binding"/>
    <property type="evidence" value="ECO:0007669"/>
    <property type="project" value="InterPro"/>
</dbReference>
<accession>A0A382M3E4</accession>
<dbReference type="PANTHER" id="PTHR30008">
    <property type="entry name" value="EXODEOXYRIBONUCLEASE 7 LARGE SUBUNIT"/>
    <property type="match status" value="1"/>
</dbReference>
<proteinExistence type="inferred from homology"/>
<dbReference type="GO" id="GO:0006308">
    <property type="term" value="P:DNA catabolic process"/>
    <property type="evidence" value="ECO:0007669"/>
    <property type="project" value="InterPro"/>
</dbReference>
<organism evidence="7">
    <name type="scientific">marine metagenome</name>
    <dbReference type="NCBI Taxonomy" id="408172"/>
    <lineage>
        <taxon>unclassified sequences</taxon>
        <taxon>metagenomes</taxon>
        <taxon>ecological metagenomes</taxon>
    </lineage>
</organism>
<dbReference type="GO" id="GO:0009318">
    <property type="term" value="C:exodeoxyribonuclease VII complex"/>
    <property type="evidence" value="ECO:0007669"/>
    <property type="project" value="InterPro"/>
</dbReference>
<dbReference type="AlphaFoldDB" id="A0A382M3E4"/>
<keyword evidence="1" id="KW-0963">Cytoplasm</keyword>
<reference evidence="7" key="1">
    <citation type="submission" date="2018-05" db="EMBL/GenBank/DDBJ databases">
        <authorList>
            <person name="Lanie J.A."/>
            <person name="Ng W.-L."/>
            <person name="Kazmierczak K.M."/>
            <person name="Andrzejewski T.M."/>
            <person name="Davidsen T.M."/>
            <person name="Wayne K.J."/>
            <person name="Tettelin H."/>
            <person name="Glass J.I."/>
            <person name="Rusch D."/>
            <person name="Podicherti R."/>
            <person name="Tsui H.-C.T."/>
            <person name="Winkler M.E."/>
        </authorList>
    </citation>
    <scope>NUCLEOTIDE SEQUENCE</scope>
</reference>
<sequence length="359" mass="39847">MPSALGDDTLADMSDVIYTVRQLNREVRQLLESSYQKVWIEGEISNLAAPSSGHLYFTLKDEEAQIRCALFRNRRLRLRCTVENGVAVHLRGQVSLYEARGEFQLIVDYIEPAGEGILRRKFEELKQKLDREGLFDLSLKQSIRRIPRCIGVITSPTGAAIRDIVSTLERRYPVANVLVYPVAVQGAQAVPQIVQALVQANHAPLCDVLILSRGGGSLEDLWAFNEEAVVRAIHASQIPIVAGIGHEVDVTLSDLAADFRAATPTAAAESVSPDRGELAGELTARNRRLKIMIGHVLQQQAQHLDLLTSRLRHPADRLHAHRQDLANMSARAFFASQAINHQQEITTLRLSQRLNNASP</sequence>
<evidence type="ECO:0000256" key="2">
    <source>
        <dbReference type="ARBA" id="ARBA00022722"/>
    </source>
</evidence>
<dbReference type="HAMAP" id="MF_00378">
    <property type="entry name" value="Exonuc_7_L"/>
    <property type="match status" value="1"/>
</dbReference>
<feature type="domain" description="OB-fold nucleic acid binding" evidence="6">
    <location>
        <begin position="18"/>
        <end position="111"/>
    </location>
</feature>
<gene>
    <name evidence="7" type="ORF">METZ01_LOCUS295992</name>
</gene>
<dbReference type="PANTHER" id="PTHR30008:SF0">
    <property type="entry name" value="EXODEOXYRIBONUCLEASE 7 LARGE SUBUNIT"/>
    <property type="match status" value="1"/>
</dbReference>
<dbReference type="InterPro" id="IPR003753">
    <property type="entry name" value="Exonuc_VII_L"/>
</dbReference>
<evidence type="ECO:0000313" key="7">
    <source>
        <dbReference type="EMBL" id="SVC43138.1"/>
    </source>
</evidence>